<reference evidence="2 3" key="1">
    <citation type="journal article" date="1979" name="Int. J. Syst. Evol. Microbiol.">
        <title>Bacillus globisporus subsp. marinus subsp. nov.</title>
        <authorList>
            <person name="Liu H."/>
        </authorList>
    </citation>
    <scope>NUCLEOTIDE SEQUENCE [LARGE SCALE GENOMIC DNA]</scope>
    <source>
        <strain evidence="2 3">DSM 1297</strain>
    </source>
</reference>
<keyword evidence="3" id="KW-1185">Reference proteome</keyword>
<feature type="transmembrane region" description="Helical" evidence="1">
    <location>
        <begin position="111"/>
        <end position="132"/>
    </location>
</feature>
<keyword evidence="1" id="KW-1133">Transmembrane helix</keyword>
<evidence type="ECO:0008006" key="4">
    <source>
        <dbReference type="Google" id="ProtNLM"/>
    </source>
</evidence>
<evidence type="ECO:0000313" key="2">
    <source>
        <dbReference type="EMBL" id="MEW9502582.1"/>
    </source>
</evidence>
<sequence>MLTIIVVLLFFISISIGICFGVVYLLSNFSFVNFQYYSNFWDNVLFFMGLTVLNLFVLALIEVLITIDRIKVKKLLDLGPTNVKEWILYFLVFIVYMNVFNIYSVRLEATVVGTSFIAICFVTIFVFLEFLLDKIQGEEEQERLEDV</sequence>
<keyword evidence="1" id="KW-0812">Transmembrane</keyword>
<dbReference type="RefSeq" id="WP_367780074.1">
    <property type="nucleotide sequence ID" value="NZ_JBFMIA010000012.1"/>
</dbReference>
<organism evidence="2 3">
    <name type="scientific">Jeotgalibacillus marinus</name>
    <dbReference type="NCBI Taxonomy" id="86667"/>
    <lineage>
        <taxon>Bacteria</taxon>
        <taxon>Bacillati</taxon>
        <taxon>Bacillota</taxon>
        <taxon>Bacilli</taxon>
        <taxon>Bacillales</taxon>
        <taxon>Caryophanaceae</taxon>
        <taxon>Jeotgalibacillus</taxon>
    </lineage>
</organism>
<accession>A0ABV3Q5G6</accession>
<comment type="caution">
    <text evidence="2">The sequence shown here is derived from an EMBL/GenBank/DDBJ whole genome shotgun (WGS) entry which is preliminary data.</text>
</comment>
<feature type="transmembrane region" description="Helical" evidence="1">
    <location>
        <begin position="46"/>
        <end position="65"/>
    </location>
</feature>
<evidence type="ECO:0000256" key="1">
    <source>
        <dbReference type="SAM" id="Phobius"/>
    </source>
</evidence>
<evidence type="ECO:0000313" key="3">
    <source>
        <dbReference type="Proteomes" id="UP001556040"/>
    </source>
</evidence>
<dbReference type="Proteomes" id="UP001556040">
    <property type="component" value="Unassembled WGS sequence"/>
</dbReference>
<keyword evidence="1" id="KW-0472">Membrane</keyword>
<feature type="transmembrane region" description="Helical" evidence="1">
    <location>
        <begin position="86"/>
        <end position="105"/>
    </location>
</feature>
<feature type="transmembrane region" description="Helical" evidence="1">
    <location>
        <begin position="7"/>
        <end position="26"/>
    </location>
</feature>
<proteinExistence type="predicted"/>
<gene>
    <name evidence="2" type="ORF">AB1471_12360</name>
</gene>
<protein>
    <recommendedName>
        <fullName evidence="4">DUF2975 domain-containing protein</fullName>
    </recommendedName>
</protein>
<name>A0ABV3Q5G6_9BACL</name>
<dbReference type="EMBL" id="JBFMIA010000012">
    <property type="protein sequence ID" value="MEW9502582.1"/>
    <property type="molecule type" value="Genomic_DNA"/>
</dbReference>